<evidence type="ECO:0000256" key="5">
    <source>
        <dbReference type="ARBA" id="ARBA00023239"/>
    </source>
</evidence>
<keyword evidence="9" id="KW-1185">Reference proteome</keyword>
<keyword evidence="2" id="KW-0479">Metal-binding</keyword>
<dbReference type="InterPro" id="IPR035872">
    <property type="entry name" value="EEVS-like"/>
</dbReference>
<evidence type="ECO:0000256" key="3">
    <source>
        <dbReference type="ARBA" id="ARBA00022741"/>
    </source>
</evidence>
<dbReference type="InterPro" id="IPR056179">
    <property type="entry name" value="DHQS_C"/>
</dbReference>
<dbReference type="Pfam" id="PF01761">
    <property type="entry name" value="DHQ_synthase"/>
    <property type="match status" value="1"/>
</dbReference>
<accession>A0A2C5XL93</accession>
<dbReference type="GO" id="GO:0003856">
    <property type="term" value="F:3-dehydroquinate synthase activity"/>
    <property type="evidence" value="ECO:0007669"/>
    <property type="project" value="TreeGrafter"/>
</dbReference>
<gene>
    <name evidence="8" type="ORF">CDD80_1868</name>
</gene>
<evidence type="ECO:0000259" key="7">
    <source>
        <dbReference type="Pfam" id="PF24621"/>
    </source>
</evidence>
<keyword evidence="3" id="KW-0547">Nucleotide-binding</keyword>
<reference evidence="8 9" key="1">
    <citation type="submission" date="2017-06" db="EMBL/GenBank/DDBJ databases">
        <title>Ant-infecting Ophiocordyceps genomes reveal a high diversity of potential behavioral manipulation genes and a possible major role for enterotoxins.</title>
        <authorList>
            <person name="De Bekker C."/>
            <person name="Evans H.C."/>
            <person name="Brachmann A."/>
            <person name="Hughes D.P."/>
        </authorList>
    </citation>
    <scope>NUCLEOTIDE SEQUENCE [LARGE SCALE GENOMIC DNA]</scope>
    <source>
        <strain evidence="8 9">Map16</strain>
    </source>
</reference>
<dbReference type="GO" id="GO:0017000">
    <property type="term" value="P:antibiotic biosynthetic process"/>
    <property type="evidence" value="ECO:0007669"/>
    <property type="project" value="InterPro"/>
</dbReference>
<evidence type="ECO:0000313" key="9">
    <source>
        <dbReference type="Proteomes" id="UP000226431"/>
    </source>
</evidence>
<dbReference type="SUPFAM" id="SSF56796">
    <property type="entry name" value="Dehydroquinate synthase-like"/>
    <property type="match status" value="1"/>
</dbReference>
<dbReference type="EMBL" id="NJES01000183">
    <property type="protein sequence ID" value="PHH76029.1"/>
    <property type="molecule type" value="Genomic_DNA"/>
</dbReference>
<dbReference type="Gene3D" id="1.20.1090.10">
    <property type="entry name" value="Dehydroquinate synthase-like - alpha domain"/>
    <property type="match status" value="1"/>
</dbReference>
<evidence type="ECO:0000256" key="2">
    <source>
        <dbReference type="ARBA" id="ARBA00022723"/>
    </source>
</evidence>
<dbReference type="Gene3D" id="3.40.50.1970">
    <property type="match status" value="1"/>
</dbReference>
<dbReference type="PANTHER" id="PTHR43622">
    <property type="entry name" value="3-DEHYDROQUINATE SYNTHASE"/>
    <property type="match status" value="1"/>
</dbReference>
<dbReference type="OrthoDB" id="197068at2759"/>
<evidence type="ECO:0000256" key="4">
    <source>
        <dbReference type="ARBA" id="ARBA00023027"/>
    </source>
</evidence>
<dbReference type="AlphaFoldDB" id="A0A2C5XL93"/>
<comment type="caution">
    <text evidence="8">The sequence shown here is derived from an EMBL/GenBank/DDBJ whole genome shotgun (WGS) entry which is preliminary data.</text>
</comment>
<organism evidence="8 9">
    <name type="scientific">Ophiocordyceps camponoti-rufipedis</name>
    <dbReference type="NCBI Taxonomy" id="2004952"/>
    <lineage>
        <taxon>Eukaryota</taxon>
        <taxon>Fungi</taxon>
        <taxon>Dikarya</taxon>
        <taxon>Ascomycota</taxon>
        <taxon>Pezizomycotina</taxon>
        <taxon>Sordariomycetes</taxon>
        <taxon>Hypocreomycetidae</taxon>
        <taxon>Hypocreales</taxon>
        <taxon>Ophiocordycipitaceae</taxon>
        <taxon>Ophiocordyceps</taxon>
    </lineage>
</organism>
<name>A0A2C5XL93_9HYPO</name>
<dbReference type="FunFam" id="3.40.50.1970:FF:000018">
    <property type="entry name" value="Related to 2-epi-5-epi-valiolone synthase"/>
    <property type="match status" value="1"/>
</dbReference>
<feature type="domain" description="3-dehydroquinate synthase N-terminal" evidence="6">
    <location>
        <begin position="85"/>
        <end position="193"/>
    </location>
</feature>
<dbReference type="CDD" id="cd08199">
    <property type="entry name" value="EEVS"/>
    <property type="match status" value="1"/>
</dbReference>
<dbReference type="STRING" id="2004952.A0A2C5XL93"/>
<keyword evidence="5" id="KW-0456">Lyase</keyword>
<comment type="cofactor">
    <cofactor evidence="1">
        <name>NAD(+)</name>
        <dbReference type="ChEBI" id="CHEBI:57540"/>
    </cofactor>
</comment>
<dbReference type="InterPro" id="IPR030960">
    <property type="entry name" value="DHQS/DOIS_N"/>
</dbReference>
<keyword evidence="4" id="KW-0520">NAD</keyword>
<feature type="domain" description="3-dehydroquinate synthase C-terminal" evidence="7">
    <location>
        <begin position="195"/>
        <end position="335"/>
    </location>
</feature>
<dbReference type="GO" id="GO:0046872">
    <property type="term" value="F:metal ion binding"/>
    <property type="evidence" value="ECO:0007669"/>
    <property type="project" value="UniProtKB-KW"/>
</dbReference>
<dbReference type="FunFam" id="1.20.1090.10:FF:000015">
    <property type="entry name" value="3-dehydroquinate synthase protein"/>
    <property type="match status" value="1"/>
</dbReference>
<dbReference type="PANTHER" id="PTHR43622:SF3">
    <property type="entry name" value="2-EPI-5-EPI-VALIOLONE SYNTHASE"/>
    <property type="match status" value="1"/>
</dbReference>
<dbReference type="GO" id="GO:0000166">
    <property type="term" value="F:nucleotide binding"/>
    <property type="evidence" value="ECO:0007669"/>
    <property type="project" value="UniProtKB-KW"/>
</dbReference>
<dbReference type="InterPro" id="IPR050071">
    <property type="entry name" value="Dehydroquinate_synthase"/>
</dbReference>
<evidence type="ECO:0000313" key="8">
    <source>
        <dbReference type="EMBL" id="PHH76029.1"/>
    </source>
</evidence>
<sequence length="445" mass="48975">MSDLKATVDSTATGFSVRGYERIEYDFHFLDGVFHPANTQLADCYRAWGRCLAVMDLNMHTLYGDQMRRYFDTHSIALVVHKTAIGEKAKSIETLLSIVDSMDAFGVIRKEPVLVVGGGLVTDVAGFACAAYRRNTNYIRIPTTVIGLIDAAVSIKVAVNYGRCKNRLGAYHAPLHTFLDFTFLRTLPKAQIRNGFAELIKISSCADADTFDLLDRHCELLIDTAFARADGSCPELRRAADRICRAGIYEMLRLETPNLHELMLDRVIAYGHTWSPIFELVPDPPLRHGHAISIDMAYSATLAHSRGLLTGPDHQRLLRLFSRSGLAMDHADFDATILERATAAILKTRDGLLRAPVPVSPLGRCLFLNDVSHQEMRAALEEHKRIVADFPRRGEGIDAFVDASDTGYTTVQGPEINHAVVATVDKAGRAAPEVSVAALQTNGVA</sequence>
<evidence type="ECO:0000256" key="1">
    <source>
        <dbReference type="ARBA" id="ARBA00001911"/>
    </source>
</evidence>
<evidence type="ECO:0000259" key="6">
    <source>
        <dbReference type="Pfam" id="PF01761"/>
    </source>
</evidence>
<dbReference type="Pfam" id="PF24621">
    <property type="entry name" value="DHQS_C"/>
    <property type="match status" value="1"/>
</dbReference>
<protein>
    <submittedName>
        <fullName evidence="8">Uncharacterized protein</fullName>
    </submittedName>
</protein>
<dbReference type="Proteomes" id="UP000226431">
    <property type="component" value="Unassembled WGS sequence"/>
</dbReference>
<proteinExistence type="predicted"/>